<reference evidence="2 3" key="1">
    <citation type="submission" date="2024-09" db="EMBL/GenBank/DDBJ databases">
        <title>Chromosome-scale assembly of Riccia sorocarpa.</title>
        <authorList>
            <person name="Paukszto L."/>
        </authorList>
    </citation>
    <scope>NUCLEOTIDE SEQUENCE [LARGE SCALE GENOMIC DNA]</scope>
    <source>
        <strain evidence="2">LP-2024</strain>
        <tissue evidence="2">Aerial parts of the thallus</tissue>
    </source>
</reference>
<feature type="chain" id="PRO_5044741525" evidence="1">
    <location>
        <begin position="23"/>
        <end position="216"/>
    </location>
</feature>
<comment type="caution">
    <text evidence="2">The sequence shown here is derived from an EMBL/GenBank/DDBJ whole genome shotgun (WGS) entry which is preliminary data.</text>
</comment>
<dbReference type="PANTHER" id="PTHR33880:SF19">
    <property type="entry name" value="EXPRESSED PROTEIN"/>
    <property type="match status" value="1"/>
</dbReference>
<protein>
    <submittedName>
        <fullName evidence="2">Uncharacterized protein</fullName>
    </submittedName>
</protein>
<dbReference type="PANTHER" id="PTHR33880">
    <property type="entry name" value="EXPRESSED PROTEIN"/>
    <property type="match status" value="1"/>
</dbReference>
<evidence type="ECO:0000313" key="2">
    <source>
        <dbReference type="EMBL" id="KAL3687194.1"/>
    </source>
</evidence>
<feature type="signal peptide" evidence="1">
    <location>
        <begin position="1"/>
        <end position="22"/>
    </location>
</feature>
<sequence length="216" mass="24960">MKLEDLLRISLACLLLVPTCRAGDPTPKPWPSQFHALLFENFTTDGNSKLSIIDLWYDWKNGRNYNIIQDQLGHKLWDAEWNNGTAFHFDLEQKTCQSVWVGVGILRPDFLSDAQYVGVQTVDTFTCNVWNKLDNFITYYEEVETQRPVGWLFYTGRFEHVITFEEGAVLSDSYWQAPEYCFTDEAGVQEESLDSGLILQNEGREPLERWLNGLSS</sequence>
<dbReference type="EMBL" id="JBJQOH010000004">
    <property type="protein sequence ID" value="KAL3687194.1"/>
    <property type="molecule type" value="Genomic_DNA"/>
</dbReference>
<keyword evidence="1" id="KW-0732">Signal</keyword>
<name>A0ABD3H9K8_9MARC</name>
<dbReference type="AlphaFoldDB" id="A0ABD3H9K8"/>
<dbReference type="InterPro" id="IPR038941">
    <property type="entry name" value="At4g14100-like"/>
</dbReference>
<dbReference type="Proteomes" id="UP001633002">
    <property type="component" value="Unassembled WGS sequence"/>
</dbReference>
<proteinExistence type="predicted"/>
<accession>A0ABD3H9K8</accession>
<organism evidence="2 3">
    <name type="scientific">Riccia sorocarpa</name>
    <dbReference type="NCBI Taxonomy" id="122646"/>
    <lineage>
        <taxon>Eukaryota</taxon>
        <taxon>Viridiplantae</taxon>
        <taxon>Streptophyta</taxon>
        <taxon>Embryophyta</taxon>
        <taxon>Marchantiophyta</taxon>
        <taxon>Marchantiopsida</taxon>
        <taxon>Marchantiidae</taxon>
        <taxon>Marchantiales</taxon>
        <taxon>Ricciaceae</taxon>
        <taxon>Riccia</taxon>
    </lineage>
</organism>
<keyword evidence="3" id="KW-1185">Reference proteome</keyword>
<evidence type="ECO:0000256" key="1">
    <source>
        <dbReference type="SAM" id="SignalP"/>
    </source>
</evidence>
<evidence type="ECO:0000313" key="3">
    <source>
        <dbReference type="Proteomes" id="UP001633002"/>
    </source>
</evidence>
<gene>
    <name evidence="2" type="ORF">R1sor_013503</name>
</gene>